<dbReference type="STRING" id="1871336.BBG48_02720"/>
<evidence type="ECO:0000313" key="9">
    <source>
        <dbReference type="EMBL" id="RDY21790.1"/>
    </source>
</evidence>
<dbReference type="InterPro" id="IPR007329">
    <property type="entry name" value="FMN-bd"/>
</dbReference>
<dbReference type="GO" id="GO:0009055">
    <property type="term" value="F:electron transfer activity"/>
    <property type="evidence" value="ECO:0007669"/>
    <property type="project" value="InterPro"/>
</dbReference>
<dbReference type="HAMAP" id="MF_00479">
    <property type="entry name" value="RsxG_RnfG"/>
    <property type="match status" value="1"/>
</dbReference>
<dbReference type="GO" id="GO:0022900">
    <property type="term" value="P:electron transport chain"/>
    <property type="evidence" value="ECO:0007669"/>
    <property type="project" value="UniProtKB-UniRule"/>
</dbReference>
<dbReference type="EMBL" id="MBEW02000004">
    <property type="protein sequence ID" value="RDY21790.1"/>
    <property type="molecule type" value="Genomic_DNA"/>
</dbReference>
<evidence type="ECO:0000256" key="4">
    <source>
        <dbReference type="ARBA" id="ARBA00022643"/>
    </source>
</evidence>
<dbReference type="Pfam" id="PF04205">
    <property type="entry name" value="FMN_bind"/>
    <property type="match status" value="1"/>
</dbReference>
<comment type="function">
    <text evidence="6">Part of a membrane-bound complex that couples electron transfer with translocation of ions across the membrane.</text>
</comment>
<gene>
    <name evidence="6" type="primary">rnfG</name>
    <name evidence="9" type="ORF">BBG48_002885</name>
</gene>
<dbReference type="RefSeq" id="WP_068912591.1">
    <property type="nucleotide sequence ID" value="NZ_MBEW02000004.1"/>
</dbReference>
<feature type="modified residue" description="FMN phosphoryl threonine" evidence="6">
    <location>
        <position position="171"/>
    </location>
</feature>
<evidence type="ECO:0000256" key="7">
    <source>
        <dbReference type="SAM" id="Phobius"/>
    </source>
</evidence>
<keyword evidence="6" id="KW-1003">Cell membrane</keyword>
<keyword evidence="6 7" id="KW-0812">Transmembrane</keyword>
<dbReference type="Proteomes" id="UP000093352">
    <property type="component" value="Unassembled WGS sequence"/>
</dbReference>
<proteinExistence type="inferred from homology"/>
<comment type="subunit">
    <text evidence="6">The complex is composed of six subunits: RnfA, RnfB, RnfC, RnfD, RnfE and RnfG.</text>
</comment>
<comment type="caution">
    <text evidence="9">The sequence shown here is derived from an EMBL/GenBank/DDBJ whole genome shotgun (WGS) entry which is preliminary data.</text>
</comment>
<evidence type="ECO:0000256" key="3">
    <source>
        <dbReference type="ARBA" id="ARBA00022630"/>
    </source>
</evidence>
<dbReference type="GO" id="GO:0010181">
    <property type="term" value="F:FMN binding"/>
    <property type="evidence" value="ECO:0007669"/>
    <property type="project" value="InterPro"/>
</dbReference>
<keyword evidence="6 7" id="KW-1133">Transmembrane helix</keyword>
<evidence type="ECO:0000256" key="5">
    <source>
        <dbReference type="ARBA" id="ARBA00022982"/>
    </source>
</evidence>
<keyword evidence="1 6" id="KW-0813">Transport</keyword>
<name>A0A371IMX1_9FIRM</name>
<evidence type="ECO:0000256" key="2">
    <source>
        <dbReference type="ARBA" id="ARBA00022553"/>
    </source>
</evidence>
<reference evidence="9 10" key="1">
    <citation type="journal article" date="2016" name="Genome Announc.">
        <title>Draft Genome Sequence of Criibacterium bergeronii gen. nov., sp. nov., Strain CCRI-22567T, Isolated from a Vaginal Sample from a Woman with Bacterial Vaginosis.</title>
        <authorList>
            <person name="Maheux A.F."/>
            <person name="Berube E."/>
            <person name="Boudreau D.K."/>
            <person name="Raymond F."/>
            <person name="Corbeil J."/>
            <person name="Roy P.H."/>
            <person name="Boissinot M."/>
            <person name="Omar R.F."/>
        </authorList>
    </citation>
    <scope>NUCLEOTIDE SEQUENCE [LARGE SCALE GENOMIC DNA]</scope>
    <source>
        <strain evidence="9 10">CCRI-22567</strain>
    </source>
</reference>
<dbReference type="PANTHER" id="PTHR36118:SF1">
    <property type="entry name" value="ION-TRANSLOCATING OXIDOREDUCTASE COMPLEX SUBUNIT G"/>
    <property type="match status" value="1"/>
</dbReference>
<comment type="subcellular location">
    <subcellularLocation>
        <location evidence="6">Cell membrane</location>
        <topology evidence="6">Single-pass membrane protein</topology>
    </subcellularLocation>
</comment>
<feature type="transmembrane region" description="Helical" evidence="7">
    <location>
        <begin position="6"/>
        <end position="28"/>
    </location>
</feature>
<accession>A0A371IMX1</accession>
<evidence type="ECO:0000313" key="10">
    <source>
        <dbReference type="Proteomes" id="UP000093352"/>
    </source>
</evidence>
<protein>
    <recommendedName>
        <fullName evidence="6">Ion-translocating oxidoreductase complex subunit G</fullName>
        <ecNumber evidence="6">7.-.-.-</ecNumber>
    </recommendedName>
    <alternativeName>
        <fullName evidence="6">Rnf electron transport complex subunit G</fullName>
    </alternativeName>
</protein>
<keyword evidence="3 6" id="KW-0285">Flavoprotein</keyword>
<comment type="similarity">
    <text evidence="6">Belongs to the RnfG family.</text>
</comment>
<dbReference type="GO" id="GO:0005886">
    <property type="term" value="C:plasma membrane"/>
    <property type="evidence" value="ECO:0007669"/>
    <property type="project" value="UniProtKB-SubCell"/>
</dbReference>
<feature type="domain" description="FMN-binding" evidence="8">
    <location>
        <begin position="99"/>
        <end position="188"/>
    </location>
</feature>
<dbReference type="InterPro" id="IPR010209">
    <property type="entry name" value="Ion_transpt_RnfG/RsxG"/>
</dbReference>
<evidence type="ECO:0000256" key="6">
    <source>
        <dbReference type="HAMAP-Rule" id="MF_00479"/>
    </source>
</evidence>
<dbReference type="PANTHER" id="PTHR36118">
    <property type="entry name" value="ION-TRANSLOCATING OXIDOREDUCTASE COMPLEX SUBUNIT G"/>
    <property type="match status" value="1"/>
</dbReference>
<dbReference type="NCBIfam" id="TIGR01947">
    <property type="entry name" value="rnfG"/>
    <property type="match status" value="1"/>
</dbReference>
<organism evidence="9 10">
    <name type="scientific">Criibacterium bergeronii</name>
    <dbReference type="NCBI Taxonomy" id="1871336"/>
    <lineage>
        <taxon>Bacteria</taxon>
        <taxon>Bacillati</taxon>
        <taxon>Bacillota</taxon>
        <taxon>Clostridia</taxon>
        <taxon>Peptostreptococcales</taxon>
        <taxon>Filifactoraceae</taxon>
        <taxon>Criibacterium</taxon>
    </lineage>
</organism>
<keyword evidence="6" id="KW-1278">Translocase</keyword>
<dbReference type="AlphaFoldDB" id="A0A371IMX1"/>
<keyword evidence="2 6" id="KW-0597">Phosphoprotein</keyword>
<dbReference type="EC" id="7.-.-.-" evidence="6"/>
<keyword evidence="5 6" id="KW-0249">Electron transport</keyword>
<evidence type="ECO:0000256" key="1">
    <source>
        <dbReference type="ARBA" id="ARBA00022448"/>
    </source>
</evidence>
<keyword evidence="6 7" id="KW-0472">Membrane</keyword>
<comment type="cofactor">
    <cofactor evidence="6">
        <name>FMN</name>
        <dbReference type="ChEBI" id="CHEBI:58210"/>
    </cofactor>
</comment>
<keyword evidence="4 6" id="KW-0288">FMN</keyword>
<sequence length="192" mass="20510">MKNNEVVKFGFILFAITAVCTALVAYVFTLTDPIIKQQQIQKDNEARQALLTGAKDFKEVYKAANGADEKYDPAIKEIYEAVDASGNTIGYTIKTATKGYGGDVEVTTGIATDDKIAGIRMGSMSETPGLGAKAALEPFYGQYTDKKTEELKVEKNTATADNSIVAISGATITSNAVTKGVNIAIDTYSKLK</sequence>
<dbReference type="PIRSF" id="PIRSF006091">
    <property type="entry name" value="E_trnsport_RnfG"/>
    <property type="match status" value="1"/>
</dbReference>
<keyword evidence="10" id="KW-1185">Reference proteome</keyword>
<dbReference type="SMART" id="SM00900">
    <property type="entry name" value="FMN_bind"/>
    <property type="match status" value="1"/>
</dbReference>
<evidence type="ECO:0000259" key="8">
    <source>
        <dbReference type="SMART" id="SM00900"/>
    </source>
</evidence>